<organism evidence="9 10">
    <name type="scientific">Araneus ventricosus</name>
    <name type="common">Orbweaver spider</name>
    <name type="synonym">Epeira ventricosa</name>
    <dbReference type="NCBI Taxonomy" id="182803"/>
    <lineage>
        <taxon>Eukaryota</taxon>
        <taxon>Metazoa</taxon>
        <taxon>Ecdysozoa</taxon>
        <taxon>Arthropoda</taxon>
        <taxon>Chelicerata</taxon>
        <taxon>Arachnida</taxon>
        <taxon>Araneae</taxon>
        <taxon>Araneomorphae</taxon>
        <taxon>Entelegynae</taxon>
        <taxon>Araneoidea</taxon>
        <taxon>Araneidae</taxon>
        <taxon>Araneus</taxon>
    </lineage>
</organism>
<feature type="region of interest" description="Disordered" evidence="6">
    <location>
        <begin position="34"/>
        <end position="83"/>
    </location>
</feature>
<keyword evidence="10" id="KW-1185">Reference proteome</keyword>
<evidence type="ECO:0000313" key="10">
    <source>
        <dbReference type="Proteomes" id="UP000499080"/>
    </source>
</evidence>
<dbReference type="InterPro" id="IPR045119">
    <property type="entry name" value="SUN1-5"/>
</dbReference>
<protein>
    <submittedName>
        <fullName evidence="9">SUN domain-containing protein 1</fullName>
    </submittedName>
</protein>
<reference evidence="9 10" key="1">
    <citation type="journal article" date="2019" name="Sci. Rep.">
        <title>Orb-weaving spider Araneus ventricosus genome elucidates the spidroin gene catalogue.</title>
        <authorList>
            <person name="Kono N."/>
            <person name="Nakamura H."/>
            <person name="Ohtoshi R."/>
            <person name="Moran D.A.P."/>
            <person name="Shinohara A."/>
            <person name="Yoshida Y."/>
            <person name="Fujiwara M."/>
            <person name="Mori M."/>
            <person name="Tomita M."/>
            <person name="Arakawa K."/>
        </authorList>
    </citation>
    <scope>NUCLEOTIDE SEQUENCE [LARGE SCALE GENOMIC DNA]</scope>
</reference>
<evidence type="ECO:0000256" key="2">
    <source>
        <dbReference type="ARBA" id="ARBA00022692"/>
    </source>
</evidence>
<dbReference type="FunFam" id="2.60.120.260:FF:000009">
    <property type="entry name" value="SUN domain-containing protein 1 isoform X1"/>
    <property type="match status" value="1"/>
</dbReference>
<evidence type="ECO:0000256" key="4">
    <source>
        <dbReference type="ARBA" id="ARBA00023054"/>
    </source>
</evidence>
<name>A0A4Y2IDZ3_ARAVE</name>
<evidence type="ECO:0000256" key="1">
    <source>
        <dbReference type="ARBA" id="ARBA00004370"/>
    </source>
</evidence>
<feature type="compositionally biased region" description="Basic and acidic residues" evidence="6">
    <location>
        <begin position="37"/>
        <end position="48"/>
    </location>
</feature>
<sequence length="855" mass="95707">MGDSFFKSGGKHPQSPLLCQFLKQYAKYGVPSLTRKSLKDSSSEDSRSVKVSSSENSRSVKVSSNENSKSVKAASDDNLNSNSYKESSKFVSSLESSLENLSLKSTKTFSILKEHLYNQLHFSGNQKCKFTRLEQEDFGCIKKLDFSETSSPITPLYLNAQYESTKLSDKIQSVERDYNFNTTNMSRTRSLNRNSLRALSGSDTEEDVSFSSNRVRLKRNRTSAALSHLNSSGEQVSSQSHSDIYVSSNHNSVARSVSAYSTSSSRVTAANNSYTSTPSGFSAPYQRNASVNSSQTNVSAVQYSSILDRLRWLLWKYIYLKIITIVNFDVWLLSRLCGRRRVVIVLLLPLLIYLLYSLIGSGTELASTSLDVLSSSVSTLASSVYSLLILPFQQSEETVKEAEPLFCPKPGSFLSTFWGIPSFFSKFFIPEKTTSFTSQTTSHSVDSRIKSDNSIAKHDIELLAIKTLDARFNELAKKMQASQDVKAEAMNALRKEISDLHVQFKSLSSSIQQLEKSIHTDKERVVVFDSLNTRMKNFEEKLASLSGLKKCCDEKWTVADFTASIEKHLVTAFRNVMAGEKNTDSPYLFFHQWLNSKFVDPNKLSAEINAAFEKIKTQQSSGIKLDQNSMNVVKSVVQHYVETLKTNLNPVDSTKTSYDNSLTHHDMRRIVKEALLLYDADKTGKVDYALESGGGSILSTRCSESYVEKNGRFTVLGLPLWSDENSPRTAIQPDVQPGKCWAFKGSQGYLVIQLSYTIYPTGFTLEHIPVSLSPSGSIDSAPKDFSVWGLSSEKDFEGTLLGRYTFEIDGEPLQYFEVQNLTSVPFSLVELKIHSNHGNLEYTCLYRFRVHGTRT</sequence>
<keyword evidence="3 7" id="KW-1133">Transmembrane helix</keyword>
<keyword evidence="4" id="KW-0175">Coiled coil</keyword>
<dbReference type="GO" id="GO:0034993">
    <property type="term" value="C:meiotic nuclear membrane microtubule tethering complex"/>
    <property type="evidence" value="ECO:0007669"/>
    <property type="project" value="TreeGrafter"/>
</dbReference>
<dbReference type="GO" id="GO:0043495">
    <property type="term" value="F:protein-membrane adaptor activity"/>
    <property type="evidence" value="ECO:0007669"/>
    <property type="project" value="TreeGrafter"/>
</dbReference>
<comment type="caution">
    <text evidence="9">The sequence shown here is derived from an EMBL/GenBank/DDBJ whole genome shotgun (WGS) entry which is preliminary data.</text>
</comment>
<evidence type="ECO:0000256" key="5">
    <source>
        <dbReference type="ARBA" id="ARBA00023136"/>
    </source>
</evidence>
<evidence type="ECO:0000256" key="7">
    <source>
        <dbReference type="SAM" id="Phobius"/>
    </source>
</evidence>
<keyword evidence="5 7" id="KW-0472">Membrane</keyword>
<gene>
    <name evidence="9" type="primary">SUN1_1</name>
    <name evidence="9" type="ORF">AVEN_42991_1</name>
</gene>
<evidence type="ECO:0000313" key="9">
    <source>
        <dbReference type="EMBL" id="GBM75499.1"/>
    </source>
</evidence>
<evidence type="ECO:0000256" key="3">
    <source>
        <dbReference type="ARBA" id="ARBA00022989"/>
    </source>
</evidence>
<keyword evidence="2 7" id="KW-0812">Transmembrane</keyword>
<dbReference type="AlphaFoldDB" id="A0A4Y2IDZ3"/>
<dbReference type="EMBL" id="BGPR01002562">
    <property type="protein sequence ID" value="GBM75499.1"/>
    <property type="molecule type" value="Genomic_DNA"/>
</dbReference>
<dbReference type="Proteomes" id="UP000499080">
    <property type="component" value="Unassembled WGS sequence"/>
</dbReference>
<dbReference type="PROSITE" id="PS51469">
    <property type="entry name" value="SUN"/>
    <property type="match status" value="1"/>
</dbReference>
<feature type="compositionally biased region" description="Low complexity" evidence="6">
    <location>
        <begin position="49"/>
        <end position="72"/>
    </location>
</feature>
<feature type="domain" description="SUN" evidence="8">
    <location>
        <begin position="694"/>
        <end position="855"/>
    </location>
</feature>
<accession>A0A4Y2IDZ3</accession>
<dbReference type="Pfam" id="PF07738">
    <property type="entry name" value="Sad1_UNC"/>
    <property type="match status" value="1"/>
</dbReference>
<dbReference type="InterPro" id="IPR012919">
    <property type="entry name" value="SUN_dom"/>
</dbReference>
<dbReference type="PANTHER" id="PTHR12911">
    <property type="entry name" value="SAD1/UNC-84-LIKE PROTEIN-RELATED"/>
    <property type="match status" value="1"/>
</dbReference>
<feature type="transmembrane region" description="Helical" evidence="7">
    <location>
        <begin position="312"/>
        <end position="333"/>
    </location>
</feature>
<dbReference type="Gene3D" id="2.60.120.260">
    <property type="entry name" value="Galactose-binding domain-like"/>
    <property type="match status" value="1"/>
</dbReference>
<evidence type="ECO:0000259" key="8">
    <source>
        <dbReference type="PROSITE" id="PS51469"/>
    </source>
</evidence>
<comment type="subcellular location">
    <subcellularLocation>
        <location evidence="1">Membrane</location>
    </subcellularLocation>
</comment>
<dbReference type="OrthoDB" id="342281at2759"/>
<dbReference type="PANTHER" id="PTHR12911:SF8">
    <property type="entry name" value="KLAROID PROTEIN-RELATED"/>
    <property type="match status" value="1"/>
</dbReference>
<proteinExistence type="predicted"/>
<feature type="transmembrane region" description="Helical" evidence="7">
    <location>
        <begin position="342"/>
        <end position="360"/>
    </location>
</feature>
<evidence type="ECO:0000256" key="6">
    <source>
        <dbReference type="SAM" id="MobiDB-lite"/>
    </source>
</evidence>